<dbReference type="Pfam" id="PF01311">
    <property type="entry name" value="Bac_export_1"/>
    <property type="match status" value="1"/>
</dbReference>
<evidence type="ECO:0000256" key="1">
    <source>
        <dbReference type="ARBA" id="ARBA00002578"/>
    </source>
</evidence>
<dbReference type="GO" id="GO:0009425">
    <property type="term" value="C:bacterial-type flagellum basal body"/>
    <property type="evidence" value="ECO:0007669"/>
    <property type="project" value="UniProtKB-SubCell"/>
</dbReference>
<proteinExistence type="inferred from homology"/>
<evidence type="ECO:0000256" key="10">
    <source>
        <dbReference type="RuleBase" id="RU362071"/>
    </source>
</evidence>
<dbReference type="PRINTS" id="PR00953">
    <property type="entry name" value="TYPE3IMRPROT"/>
</dbReference>
<evidence type="ECO:0000256" key="2">
    <source>
        <dbReference type="ARBA" id="ARBA00009772"/>
    </source>
</evidence>
<evidence type="ECO:0000256" key="8">
    <source>
        <dbReference type="ARBA" id="ARBA00023143"/>
    </source>
</evidence>
<sequence>MLLLQAVQLRSSLPDTGGDDLTSFFGTSAQLWVVGLIFIRLASIVLLVPGLGDPAVPPRLRLCFALLLAMMITPIVGPYIPAMPPTLGALTGIVLHETIIGLMLGSLMRVLLFTLVTTGEILSLQTTLSFAQTANPTEAQSSTSLGAFLAIFGLVMIWVTNTHHLFIRAMVDSYQIFSPAKTVMIGDAGTLMVKTLGESFVLALQLSAPVIVFALVFNIATGFIGRMMPNFPIFFAATPVSVLAGLALLALSLGTIGMVFIDHYQQYLGVFLKGARSG</sequence>
<evidence type="ECO:0000256" key="4">
    <source>
        <dbReference type="ARBA" id="ARBA00022475"/>
    </source>
</evidence>
<dbReference type="PANTHER" id="PTHR30065">
    <property type="entry name" value="FLAGELLAR BIOSYNTHETIC PROTEIN FLIR"/>
    <property type="match status" value="1"/>
</dbReference>
<dbReference type="RefSeq" id="WP_090645273.1">
    <property type="nucleotide sequence ID" value="NZ_CBCRYE010000001.1"/>
</dbReference>
<feature type="transmembrane region" description="Helical" evidence="10">
    <location>
        <begin position="143"/>
        <end position="160"/>
    </location>
</feature>
<dbReference type="GO" id="GO:0044780">
    <property type="term" value="P:bacterial-type flagellum assembly"/>
    <property type="evidence" value="ECO:0007669"/>
    <property type="project" value="UniProtKB-UniRule"/>
</dbReference>
<keyword evidence="7 10" id="KW-0472">Membrane</keyword>
<evidence type="ECO:0000256" key="3">
    <source>
        <dbReference type="ARBA" id="ARBA00021717"/>
    </source>
</evidence>
<dbReference type="STRING" id="260084.SAMN02927928_1366"/>
<feature type="transmembrane region" description="Helical" evidence="10">
    <location>
        <begin position="231"/>
        <end position="261"/>
    </location>
</feature>
<evidence type="ECO:0000313" key="11">
    <source>
        <dbReference type="EMBL" id="SCW45740.1"/>
    </source>
</evidence>
<accession>A0A1G4QM90</accession>
<protein>
    <recommendedName>
        <fullName evidence="3 9">Flagellar biosynthetic protein FliR</fullName>
    </recommendedName>
</protein>
<comment type="similarity">
    <text evidence="2 10">Belongs to the FliR/MopE/SpaR family.</text>
</comment>
<name>A0A1G4QM90_9CAUL</name>
<dbReference type="InterPro" id="IPR006303">
    <property type="entry name" value="FliR"/>
</dbReference>
<keyword evidence="11" id="KW-0969">Cilium</keyword>
<dbReference type="AlphaFoldDB" id="A0A1G4QM90"/>
<evidence type="ECO:0000313" key="12">
    <source>
        <dbReference type="Proteomes" id="UP000199150"/>
    </source>
</evidence>
<comment type="subcellular location">
    <subcellularLocation>
        <location evidence="10">Cell membrane</location>
        <topology evidence="10">Multi-pass membrane protein</topology>
    </subcellularLocation>
    <subcellularLocation>
        <location evidence="10">Bacterial flagellum basal body</location>
    </subcellularLocation>
</comment>
<keyword evidence="6 10" id="KW-1133">Transmembrane helix</keyword>
<keyword evidence="12" id="KW-1185">Reference proteome</keyword>
<feature type="transmembrane region" description="Helical" evidence="10">
    <location>
        <begin position="30"/>
        <end position="48"/>
    </location>
</feature>
<keyword evidence="5 10" id="KW-0812">Transmembrane</keyword>
<keyword evidence="11" id="KW-0966">Cell projection</keyword>
<organism evidence="11 12">
    <name type="scientific">Asticcacaulis taihuensis</name>
    <dbReference type="NCBI Taxonomy" id="260084"/>
    <lineage>
        <taxon>Bacteria</taxon>
        <taxon>Pseudomonadati</taxon>
        <taxon>Pseudomonadota</taxon>
        <taxon>Alphaproteobacteria</taxon>
        <taxon>Caulobacterales</taxon>
        <taxon>Caulobacteraceae</taxon>
        <taxon>Asticcacaulis</taxon>
    </lineage>
</organism>
<dbReference type="GO" id="GO:0005886">
    <property type="term" value="C:plasma membrane"/>
    <property type="evidence" value="ECO:0007669"/>
    <property type="project" value="UniProtKB-SubCell"/>
</dbReference>
<evidence type="ECO:0000256" key="9">
    <source>
        <dbReference type="NCBIfam" id="TIGR01400"/>
    </source>
</evidence>
<dbReference type="OrthoDB" id="9779817at2"/>
<reference evidence="12" key="1">
    <citation type="submission" date="2016-10" db="EMBL/GenBank/DDBJ databases">
        <authorList>
            <person name="Varghese N."/>
            <person name="Submissions S."/>
        </authorList>
    </citation>
    <scope>NUCLEOTIDE SEQUENCE [LARGE SCALE GENOMIC DNA]</scope>
    <source>
        <strain evidence="12">CGMCC 1.3431</strain>
    </source>
</reference>
<evidence type="ECO:0000256" key="7">
    <source>
        <dbReference type="ARBA" id="ARBA00023136"/>
    </source>
</evidence>
<evidence type="ECO:0000256" key="5">
    <source>
        <dbReference type="ARBA" id="ARBA00022692"/>
    </source>
</evidence>
<dbReference type="GO" id="GO:0006605">
    <property type="term" value="P:protein targeting"/>
    <property type="evidence" value="ECO:0007669"/>
    <property type="project" value="UniProtKB-UniRule"/>
</dbReference>
<comment type="function">
    <text evidence="1 10">Role in flagellar biosynthesis.</text>
</comment>
<dbReference type="NCBIfam" id="TIGR01400">
    <property type="entry name" value="fliR"/>
    <property type="match status" value="1"/>
</dbReference>
<gene>
    <name evidence="11" type="ORF">SAMN02927928_1366</name>
</gene>
<feature type="transmembrane region" description="Helical" evidence="10">
    <location>
        <begin position="200"/>
        <end position="225"/>
    </location>
</feature>
<evidence type="ECO:0000256" key="6">
    <source>
        <dbReference type="ARBA" id="ARBA00022989"/>
    </source>
</evidence>
<dbReference type="EMBL" id="FMTS01000001">
    <property type="protein sequence ID" value="SCW45740.1"/>
    <property type="molecule type" value="Genomic_DNA"/>
</dbReference>
<keyword evidence="11" id="KW-0282">Flagellum</keyword>
<feature type="transmembrane region" description="Helical" evidence="10">
    <location>
        <begin position="111"/>
        <end position="131"/>
    </location>
</feature>
<keyword evidence="4 10" id="KW-1003">Cell membrane</keyword>
<keyword evidence="8 10" id="KW-0975">Bacterial flagellum</keyword>
<dbReference type="InterPro" id="IPR002010">
    <property type="entry name" value="T3SS_IM_R"/>
</dbReference>
<dbReference type="PANTHER" id="PTHR30065:SF8">
    <property type="entry name" value="FLAGELLAR BIOSYNTHETIC PROTEIN FLIR"/>
    <property type="match status" value="1"/>
</dbReference>
<feature type="transmembrane region" description="Helical" evidence="10">
    <location>
        <begin position="60"/>
        <end position="80"/>
    </location>
</feature>
<dbReference type="Proteomes" id="UP000199150">
    <property type="component" value="Unassembled WGS sequence"/>
</dbReference>